<dbReference type="EMBL" id="JAUUTY010000007">
    <property type="protein sequence ID" value="KAK1608907.1"/>
    <property type="molecule type" value="Genomic_DNA"/>
</dbReference>
<dbReference type="Proteomes" id="UP001231189">
    <property type="component" value="Unassembled WGS sequence"/>
</dbReference>
<protein>
    <submittedName>
        <fullName evidence="1">Uncharacterized protein</fullName>
    </submittedName>
</protein>
<evidence type="ECO:0000313" key="2">
    <source>
        <dbReference type="Proteomes" id="UP001231189"/>
    </source>
</evidence>
<reference evidence="1" key="1">
    <citation type="submission" date="2023-07" db="EMBL/GenBank/DDBJ databases">
        <title>A chromosome-level genome assembly of Lolium multiflorum.</title>
        <authorList>
            <person name="Chen Y."/>
            <person name="Copetti D."/>
            <person name="Kolliker R."/>
            <person name="Studer B."/>
        </authorList>
    </citation>
    <scope>NUCLEOTIDE SEQUENCE</scope>
    <source>
        <strain evidence="1">02402/16</strain>
        <tissue evidence="1">Leaf</tissue>
    </source>
</reference>
<organism evidence="1 2">
    <name type="scientific">Lolium multiflorum</name>
    <name type="common">Italian ryegrass</name>
    <name type="synonym">Lolium perenne subsp. multiflorum</name>
    <dbReference type="NCBI Taxonomy" id="4521"/>
    <lineage>
        <taxon>Eukaryota</taxon>
        <taxon>Viridiplantae</taxon>
        <taxon>Streptophyta</taxon>
        <taxon>Embryophyta</taxon>
        <taxon>Tracheophyta</taxon>
        <taxon>Spermatophyta</taxon>
        <taxon>Magnoliopsida</taxon>
        <taxon>Liliopsida</taxon>
        <taxon>Poales</taxon>
        <taxon>Poaceae</taxon>
        <taxon>BOP clade</taxon>
        <taxon>Pooideae</taxon>
        <taxon>Poodae</taxon>
        <taxon>Poeae</taxon>
        <taxon>Poeae Chloroplast Group 2 (Poeae type)</taxon>
        <taxon>Loliodinae</taxon>
        <taxon>Loliinae</taxon>
        <taxon>Lolium</taxon>
    </lineage>
</organism>
<dbReference type="AlphaFoldDB" id="A0AAD8QW11"/>
<keyword evidence="2" id="KW-1185">Reference proteome</keyword>
<gene>
    <name evidence="1" type="ORF">QYE76_032580</name>
</gene>
<sequence>MAEEDRILAILAASASSDLVIHLYGLDGVRSLHQRVAFPSPSFSFTGETLNVINRLSSEVKSKYHDEADNLKRDGASLNTDYFREEEQANMQKSGVPCGLSKASHHIPDLRSNNVTIMDVLAYGSSDEYKTIGRGEVAFCSDECSERQGPPHTARLHSPTPYACLLSPSNSTTKGSGRRRGMTTSGLARHGCQAPWYGLSNGGLADSVVVVCTLEGGTPFAGWHEPATVVCLTTWLAGARSGAIAPRTLCMPLLEIGTSS</sequence>
<accession>A0AAD8QW11</accession>
<comment type="caution">
    <text evidence="1">The sequence shown here is derived from an EMBL/GenBank/DDBJ whole genome shotgun (WGS) entry which is preliminary data.</text>
</comment>
<proteinExistence type="predicted"/>
<name>A0AAD8QW11_LOLMU</name>
<evidence type="ECO:0000313" key="1">
    <source>
        <dbReference type="EMBL" id="KAK1608907.1"/>
    </source>
</evidence>